<protein>
    <submittedName>
        <fullName evidence="2">Uncharacterized protein</fullName>
    </submittedName>
</protein>
<evidence type="ECO:0000256" key="1">
    <source>
        <dbReference type="SAM" id="SignalP"/>
    </source>
</evidence>
<organism evidence="2 3">
    <name type="scientific">Candidatus Chromulinivorax destructor</name>
    <dbReference type="NCBI Taxonomy" id="2066483"/>
    <lineage>
        <taxon>Bacteria</taxon>
        <taxon>Candidatus Babelota</taxon>
        <taxon>Candidatus Babeliae</taxon>
        <taxon>Candidatus Babeliales</taxon>
        <taxon>Candidatus Chromulinivoraceae</taxon>
        <taxon>Candidatus Chromulinivorax</taxon>
    </lineage>
</organism>
<dbReference type="KEGG" id="cdes:C0J27_05230"/>
<gene>
    <name evidence="2" type="ORF">C0J27_05230</name>
</gene>
<evidence type="ECO:0000313" key="2">
    <source>
        <dbReference type="EMBL" id="AXK61105.1"/>
    </source>
</evidence>
<reference evidence="2 3" key="1">
    <citation type="submission" date="2017-12" db="EMBL/GenBank/DDBJ databases">
        <title>Chromulinavorax destructans is a abundant pathogen of dominant heterotrophic picoflagllates.</title>
        <authorList>
            <person name="Deeg C.M."/>
            <person name="Zimmer M."/>
            <person name="Suttle C.A."/>
        </authorList>
    </citation>
    <scope>NUCLEOTIDE SEQUENCE [LARGE SCALE GENOMIC DNA]</scope>
    <source>
        <strain evidence="2 3">SeV1</strain>
    </source>
</reference>
<proteinExistence type="predicted"/>
<sequence length="130" mass="14729">MRNYIKYLFVSFVLSGSFFASSVTSKTFLPQTVTINLPSLDYVVNARFCNKWKTRNDAKGPYVCDQLGLEKAILVNPKVPGGSAYDIEENSYYYIMLKGKQVVKDARLGIRDFVNKKSWTVHEDGTDIIA</sequence>
<dbReference type="RefSeq" id="WP_115586120.1">
    <property type="nucleotide sequence ID" value="NZ_CP025544.1"/>
</dbReference>
<feature type="signal peptide" evidence="1">
    <location>
        <begin position="1"/>
        <end position="22"/>
    </location>
</feature>
<keyword evidence="1" id="KW-0732">Signal</keyword>
<evidence type="ECO:0000313" key="3">
    <source>
        <dbReference type="Proteomes" id="UP000254834"/>
    </source>
</evidence>
<keyword evidence="3" id="KW-1185">Reference proteome</keyword>
<accession>A0A345ZCT8</accession>
<dbReference type="Proteomes" id="UP000254834">
    <property type="component" value="Chromosome"/>
</dbReference>
<name>A0A345ZCT8_9BACT</name>
<feature type="chain" id="PRO_5016608419" evidence="1">
    <location>
        <begin position="23"/>
        <end position="130"/>
    </location>
</feature>
<dbReference type="EMBL" id="CP025544">
    <property type="protein sequence ID" value="AXK61105.1"/>
    <property type="molecule type" value="Genomic_DNA"/>
</dbReference>
<dbReference type="AlphaFoldDB" id="A0A345ZCT8"/>